<comment type="subcellular location">
    <subcellularLocation>
        <location evidence="1">Secreted</location>
        <location evidence="1">Cell wall</location>
    </subcellularLocation>
</comment>
<sequence>MRLHVLVTAAAAANALAQPHRHAHRHVADGVAKRDPAAVYAPAPVATVVVYVLNGHSISEDDVRKGIANGTLAWGDDGVLSSSVAVSTAQPTTPPKQVSQAEMQADNPPAQQAPPKAPEQPKPSQAAPQTQSAKPSSSKDYSPVDKDGNCADCSKEFRNNFHPCNEFPTGYGAIHLGNEGLGGWTGIQDPKERGAAGYDNIHTVAKGSCSDGACCTPGSFCSYACPNPYLKMSFPKKQGKTGQSVGGLYCNDKGLLEMADGALGKTLCGKGSSHFKVKVQNKLSKPVSICRTDYPGTESETIPLTVQPGQTGELANPDQSAYYFWGDKATSAQYYINKQGVPEGEACTWGTGAKAVGNWAPANFGTSWDDINMHIGFAGLSQNKPTNPNDRLDFNVDFTGDGVANPCKFKKSTGEYCNGDNCGRDVGCTASVKDGSTLTMVFSD</sequence>
<feature type="compositionally biased region" description="Pro residues" evidence="11">
    <location>
        <begin position="111"/>
        <end position="121"/>
    </location>
</feature>
<evidence type="ECO:0000256" key="11">
    <source>
        <dbReference type="SAM" id="MobiDB-lite"/>
    </source>
</evidence>
<evidence type="ECO:0000313" key="12">
    <source>
        <dbReference type="EMBL" id="KAF1951213.1"/>
    </source>
</evidence>
<evidence type="ECO:0000256" key="9">
    <source>
        <dbReference type="ARBA" id="ARBA00023316"/>
    </source>
</evidence>
<accession>A0A6A5TEJ9</accession>
<dbReference type="Pfam" id="PF03856">
    <property type="entry name" value="SUN"/>
    <property type="match status" value="1"/>
</dbReference>
<dbReference type="GO" id="GO:0031505">
    <property type="term" value="P:fungal-type cell wall organization"/>
    <property type="evidence" value="ECO:0007669"/>
    <property type="project" value="TreeGrafter"/>
</dbReference>
<dbReference type="OrthoDB" id="5339822at2759"/>
<dbReference type="Proteomes" id="UP000800035">
    <property type="component" value="Unassembled WGS sequence"/>
</dbReference>
<keyword evidence="3" id="KW-0134">Cell wall</keyword>
<comment type="similarity">
    <text evidence="2">Belongs to the SUN family.</text>
</comment>
<keyword evidence="6" id="KW-0378">Hydrolase</keyword>
<name>A0A6A5TEJ9_9PLEO</name>
<proteinExistence type="inferred from homology"/>
<organism evidence="12 13">
    <name type="scientific">Byssothecium circinans</name>
    <dbReference type="NCBI Taxonomy" id="147558"/>
    <lineage>
        <taxon>Eukaryota</taxon>
        <taxon>Fungi</taxon>
        <taxon>Dikarya</taxon>
        <taxon>Ascomycota</taxon>
        <taxon>Pezizomycotina</taxon>
        <taxon>Dothideomycetes</taxon>
        <taxon>Pleosporomycetidae</taxon>
        <taxon>Pleosporales</taxon>
        <taxon>Massarineae</taxon>
        <taxon>Massarinaceae</taxon>
        <taxon>Byssothecium</taxon>
    </lineage>
</organism>
<evidence type="ECO:0000256" key="5">
    <source>
        <dbReference type="ARBA" id="ARBA00022729"/>
    </source>
</evidence>
<protein>
    <submittedName>
        <fullName evidence="12">SUN-domain-containing protein</fullName>
    </submittedName>
</protein>
<dbReference type="PANTHER" id="PTHR31316">
    <property type="entry name" value="BETA-GLUCOSIDASE-LIKE PROTEIN NCA3, MITOCHONDRIAL-RELATED"/>
    <property type="match status" value="1"/>
</dbReference>
<keyword evidence="9" id="KW-0961">Cell wall biogenesis/degradation</keyword>
<evidence type="ECO:0000256" key="2">
    <source>
        <dbReference type="ARBA" id="ARBA00010579"/>
    </source>
</evidence>
<keyword evidence="5" id="KW-0732">Signal</keyword>
<dbReference type="GO" id="GO:0000272">
    <property type="term" value="P:polysaccharide catabolic process"/>
    <property type="evidence" value="ECO:0007669"/>
    <property type="project" value="UniProtKB-KW"/>
</dbReference>
<dbReference type="GO" id="GO:0009277">
    <property type="term" value="C:fungal-type cell wall"/>
    <property type="evidence" value="ECO:0007669"/>
    <property type="project" value="TreeGrafter"/>
</dbReference>
<dbReference type="GO" id="GO:0009986">
    <property type="term" value="C:cell surface"/>
    <property type="evidence" value="ECO:0007669"/>
    <property type="project" value="TreeGrafter"/>
</dbReference>
<evidence type="ECO:0000256" key="1">
    <source>
        <dbReference type="ARBA" id="ARBA00004191"/>
    </source>
</evidence>
<keyword evidence="8" id="KW-0326">Glycosidase</keyword>
<dbReference type="AlphaFoldDB" id="A0A6A5TEJ9"/>
<reference evidence="12" key="1">
    <citation type="journal article" date="2020" name="Stud. Mycol.">
        <title>101 Dothideomycetes genomes: a test case for predicting lifestyles and emergence of pathogens.</title>
        <authorList>
            <person name="Haridas S."/>
            <person name="Albert R."/>
            <person name="Binder M."/>
            <person name="Bloem J."/>
            <person name="Labutti K."/>
            <person name="Salamov A."/>
            <person name="Andreopoulos B."/>
            <person name="Baker S."/>
            <person name="Barry K."/>
            <person name="Bills G."/>
            <person name="Bluhm B."/>
            <person name="Cannon C."/>
            <person name="Castanera R."/>
            <person name="Culley D."/>
            <person name="Daum C."/>
            <person name="Ezra D."/>
            <person name="Gonzalez J."/>
            <person name="Henrissat B."/>
            <person name="Kuo A."/>
            <person name="Liang C."/>
            <person name="Lipzen A."/>
            <person name="Lutzoni F."/>
            <person name="Magnuson J."/>
            <person name="Mondo S."/>
            <person name="Nolan M."/>
            <person name="Ohm R."/>
            <person name="Pangilinan J."/>
            <person name="Park H.-J."/>
            <person name="Ramirez L."/>
            <person name="Alfaro M."/>
            <person name="Sun H."/>
            <person name="Tritt A."/>
            <person name="Yoshinaga Y."/>
            <person name="Zwiers L.-H."/>
            <person name="Turgeon B."/>
            <person name="Goodwin S."/>
            <person name="Spatafora J."/>
            <person name="Crous P."/>
            <person name="Grigoriev I."/>
        </authorList>
    </citation>
    <scope>NUCLEOTIDE SEQUENCE</scope>
    <source>
        <strain evidence="12">CBS 675.92</strain>
    </source>
</reference>
<feature type="region of interest" description="Disordered" evidence="11">
    <location>
        <begin position="85"/>
        <end position="145"/>
    </location>
</feature>
<evidence type="ECO:0000313" key="13">
    <source>
        <dbReference type="Proteomes" id="UP000800035"/>
    </source>
</evidence>
<keyword evidence="10" id="KW-0624">Polysaccharide degradation</keyword>
<feature type="compositionally biased region" description="Polar residues" evidence="11">
    <location>
        <begin position="85"/>
        <end position="102"/>
    </location>
</feature>
<evidence type="ECO:0000256" key="3">
    <source>
        <dbReference type="ARBA" id="ARBA00022512"/>
    </source>
</evidence>
<keyword evidence="7" id="KW-0119">Carbohydrate metabolism</keyword>
<dbReference type="PANTHER" id="PTHR31316:SF0">
    <property type="entry name" value="SECRETED BETA-GLUCOSIDASE SIM1-RELATED"/>
    <property type="match status" value="1"/>
</dbReference>
<keyword evidence="4" id="KW-0964">Secreted</keyword>
<evidence type="ECO:0000256" key="7">
    <source>
        <dbReference type="ARBA" id="ARBA00023277"/>
    </source>
</evidence>
<evidence type="ECO:0000256" key="8">
    <source>
        <dbReference type="ARBA" id="ARBA00023295"/>
    </source>
</evidence>
<dbReference type="EMBL" id="ML977019">
    <property type="protein sequence ID" value="KAF1951213.1"/>
    <property type="molecule type" value="Genomic_DNA"/>
</dbReference>
<feature type="compositionally biased region" description="Polar residues" evidence="11">
    <location>
        <begin position="130"/>
        <end position="140"/>
    </location>
</feature>
<dbReference type="GO" id="GO:0016798">
    <property type="term" value="F:hydrolase activity, acting on glycosyl bonds"/>
    <property type="evidence" value="ECO:0007669"/>
    <property type="project" value="UniProtKB-KW"/>
</dbReference>
<dbReference type="InterPro" id="IPR051526">
    <property type="entry name" value="Beta-Glucosidase_SUN"/>
</dbReference>
<evidence type="ECO:0000256" key="6">
    <source>
        <dbReference type="ARBA" id="ARBA00022801"/>
    </source>
</evidence>
<evidence type="ECO:0000256" key="10">
    <source>
        <dbReference type="ARBA" id="ARBA00023326"/>
    </source>
</evidence>
<dbReference type="InterPro" id="IPR005556">
    <property type="entry name" value="SUN"/>
</dbReference>
<evidence type="ECO:0000256" key="4">
    <source>
        <dbReference type="ARBA" id="ARBA00022525"/>
    </source>
</evidence>
<keyword evidence="13" id="KW-1185">Reference proteome</keyword>
<gene>
    <name evidence="12" type="ORF">CC80DRAFT_212078</name>
</gene>